<dbReference type="EMBL" id="SIXF01000005">
    <property type="protein sequence ID" value="TBO43306.1"/>
    <property type="molecule type" value="Genomic_DNA"/>
</dbReference>
<feature type="transmembrane region" description="Helical" evidence="6">
    <location>
        <begin position="407"/>
        <end position="425"/>
    </location>
</feature>
<proteinExistence type="predicted"/>
<dbReference type="InterPro" id="IPR050833">
    <property type="entry name" value="Poly_Biosynth_Transport"/>
</dbReference>
<dbReference type="OrthoDB" id="653189at2"/>
<keyword evidence="5 6" id="KW-0472">Membrane</keyword>
<feature type="transmembrane region" description="Helical" evidence="6">
    <location>
        <begin position="12"/>
        <end position="32"/>
    </location>
</feature>
<feature type="transmembrane region" description="Helical" evidence="6">
    <location>
        <begin position="123"/>
        <end position="144"/>
    </location>
</feature>
<evidence type="ECO:0008006" key="9">
    <source>
        <dbReference type="Google" id="ProtNLM"/>
    </source>
</evidence>
<evidence type="ECO:0000256" key="2">
    <source>
        <dbReference type="ARBA" id="ARBA00022475"/>
    </source>
</evidence>
<feature type="transmembrane region" description="Helical" evidence="6">
    <location>
        <begin position="307"/>
        <end position="325"/>
    </location>
</feature>
<evidence type="ECO:0000256" key="3">
    <source>
        <dbReference type="ARBA" id="ARBA00022692"/>
    </source>
</evidence>
<dbReference type="RefSeq" id="WP_131029550.1">
    <property type="nucleotide sequence ID" value="NZ_SIXF01000005.1"/>
</dbReference>
<keyword evidence="2" id="KW-1003">Cell membrane</keyword>
<feature type="transmembrane region" description="Helical" evidence="6">
    <location>
        <begin position="260"/>
        <end position="286"/>
    </location>
</feature>
<protein>
    <recommendedName>
        <fullName evidence="9">Polysaccharide biosynthesis protein</fullName>
    </recommendedName>
</protein>
<feature type="transmembrane region" description="Helical" evidence="6">
    <location>
        <begin position="182"/>
        <end position="203"/>
    </location>
</feature>
<sequence>MSHAATLKNILANYGSKLWGFASIYLFIPLYIDFLGVEAYAIISFYSLILGLISFADAGLSSAITREFAKDTQASDKYSLLAIVERYYLLICVLIFGVIFSFSSTIASHWLNSQKIANSDISYYVKLIGLGAVMQLISSLYFGALMGLQVQVRANVMQVSWSILRTVGIITIFYFYQASLELFLIWQIVCNLVYVIVLRYSVIKYLKSFSVNLIRTITKLPSEIKVYISGMVVVAIISAINTQADKLVTSSLFSLSEFGYYSLASTLAQVPLLLASPLAIAVFPILSRLASIKDTQAQETSFRNFTYLLNIMVIPIGIIIFIYAREIVVLWTGKRMFVEDILQKIVYIVRLLTIGGVFLALQLLPFYYLLSNGQTRYTVKQGLVQLVFGVPALYLFVKYFGIIGAGIPWLLINFFSYVYLYYVLFSSYLKENAFLFFFTTLLVPLLITFGVTIFFYLIFEQFPLNYKLASPVLIGIFSVILNIAYQNYKRHNKLHDISWLLQY</sequence>
<dbReference type="PANTHER" id="PTHR30250:SF26">
    <property type="entry name" value="PSMA PROTEIN"/>
    <property type="match status" value="1"/>
</dbReference>
<dbReference type="Proteomes" id="UP000291819">
    <property type="component" value="Unassembled WGS sequence"/>
</dbReference>
<name>A0A4Q9HES5_9SPHI</name>
<organism evidence="7 8">
    <name type="scientific">Pedobacter kyonggii</name>
    <dbReference type="NCBI Taxonomy" id="1926871"/>
    <lineage>
        <taxon>Bacteria</taxon>
        <taxon>Pseudomonadati</taxon>
        <taxon>Bacteroidota</taxon>
        <taxon>Sphingobacteriia</taxon>
        <taxon>Sphingobacteriales</taxon>
        <taxon>Sphingobacteriaceae</taxon>
        <taxon>Pedobacter</taxon>
    </lineage>
</organism>
<dbReference type="PANTHER" id="PTHR30250">
    <property type="entry name" value="PST FAMILY PREDICTED COLANIC ACID TRANSPORTER"/>
    <property type="match status" value="1"/>
</dbReference>
<evidence type="ECO:0000256" key="5">
    <source>
        <dbReference type="ARBA" id="ARBA00023136"/>
    </source>
</evidence>
<evidence type="ECO:0000256" key="6">
    <source>
        <dbReference type="SAM" id="Phobius"/>
    </source>
</evidence>
<evidence type="ECO:0000313" key="7">
    <source>
        <dbReference type="EMBL" id="TBO43306.1"/>
    </source>
</evidence>
<feature type="transmembrane region" description="Helical" evidence="6">
    <location>
        <begin position="345"/>
        <end position="370"/>
    </location>
</feature>
<comment type="caution">
    <text evidence="7">The sequence shown here is derived from an EMBL/GenBank/DDBJ whole genome shotgun (WGS) entry which is preliminary data.</text>
</comment>
<dbReference type="GO" id="GO:0005886">
    <property type="term" value="C:plasma membrane"/>
    <property type="evidence" value="ECO:0007669"/>
    <property type="project" value="UniProtKB-SubCell"/>
</dbReference>
<accession>A0A4Q9HES5</accession>
<feature type="transmembrane region" description="Helical" evidence="6">
    <location>
        <begin position="87"/>
        <end position="111"/>
    </location>
</feature>
<keyword evidence="4 6" id="KW-1133">Transmembrane helix</keyword>
<evidence type="ECO:0000313" key="8">
    <source>
        <dbReference type="Proteomes" id="UP000291819"/>
    </source>
</evidence>
<gene>
    <name evidence="7" type="ORF">EYS08_08160</name>
</gene>
<dbReference type="Pfam" id="PF13440">
    <property type="entry name" value="Polysacc_synt_3"/>
    <property type="match status" value="1"/>
</dbReference>
<keyword evidence="8" id="KW-1185">Reference proteome</keyword>
<reference evidence="7 8" key="1">
    <citation type="submission" date="2019-02" db="EMBL/GenBank/DDBJ databases">
        <title>Pedobacter kyonggii whole genome sequence analysis.</title>
        <authorList>
            <person name="Dahal R.H."/>
        </authorList>
    </citation>
    <scope>NUCLEOTIDE SEQUENCE [LARGE SCALE GENOMIC DNA]</scope>
    <source>
        <strain evidence="7 8">K-4-11-1</strain>
    </source>
</reference>
<feature type="transmembrane region" description="Helical" evidence="6">
    <location>
        <begin position="464"/>
        <end position="485"/>
    </location>
</feature>
<comment type="subcellular location">
    <subcellularLocation>
        <location evidence="1">Cell membrane</location>
        <topology evidence="1">Multi-pass membrane protein</topology>
    </subcellularLocation>
</comment>
<feature type="transmembrane region" description="Helical" evidence="6">
    <location>
        <begin position="156"/>
        <end position="176"/>
    </location>
</feature>
<dbReference type="AlphaFoldDB" id="A0A4Q9HES5"/>
<feature type="transmembrane region" description="Helical" evidence="6">
    <location>
        <begin position="38"/>
        <end position="60"/>
    </location>
</feature>
<keyword evidence="3 6" id="KW-0812">Transmembrane</keyword>
<evidence type="ECO:0000256" key="4">
    <source>
        <dbReference type="ARBA" id="ARBA00022989"/>
    </source>
</evidence>
<feature type="transmembrane region" description="Helical" evidence="6">
    <location>
        <begin position="382"/>
        <end position="401"/>
    </location>
</feature>
<evidence type="ECO:0000256" key="1">
    <source>
        <dbReference type="ARBA" id="ARBA00004651"/>
    </source>
</evidence>
<feature type="transmembrane region" description="Helical" evidence="6">
    <location>
        <begin position="224"/>
        <end position="240"/>
    </location>
</feature>
<feature type="transmembrane region" description="Helical" evidence="6">
    <location>
        <begin position="434"/>
        <end position="458"/>
    </location>
</feature>